<keyword evidence="8" id="KW-0411">Iron-sulfur</keyword>
<reference evidence="14 15" key="2">
    <citation type="journal article" date="2014" name="Genome Announc.">
        <title>Complete Genome Sequence of the Subsurface, Mesophilic Sulfate-Reducing Bacterium Desulfovibrio aespoeensis Aspo-2.</title>
        <authorList>
            <person name="Pedersen K."/>
            <person name="Bengtsson A."/>
            <person name="Edlund J."/>
            <person name="Rabe L."/>
            <person name="Hazen T."/>
            <person name="Chakraborty R."/>
            <person name="Goodwin L."/>
            <person name="Shapiro N."/>
        </authorList>
    </citation>
    <scope>NUCLEOTIDE SEQUENCE [LARGE SCALE GENOMIC DNA]</scope>
    <source>
        <strain evidence="15">ATCC 700646 / DSM 10631 / Aspo-2</strain>
    </source>
</reference>
<dbReference type="GO" id="GO:0046872">
    <property type="term" value="F:metal ion binding"/>
    <property type="evidence" value="ECO:0007669"/>
    <property type="project" value="UniProtKB-KW"/>
</dbReference>
<dbReference type="EC" id="4.1.99.22" evidence="2"/>
<evidence type="ECO:0000256" key="9">
    <source>
        <dbReference type="ARBA" id="ARBA00023134"/>
    </source>
</evidence>
<dbReference type="InterPro" id="IPR006638">
    <property type="entry name" value="Elp3/MiaA/NifB-like_rSAM"/>
</dbReference>
<gene>
    <name evidence="14" type="ordered locus">Daes_0922</name>
</gene>
<dbReference type="InterPro" id="IPR013785">
    <property type="entry name" value="Aldolase_TIM"/>
</dbReference>
<dbReference type="NCBIfam" id="TIGR02666">
    <property type="entry name" value="moaA"/>
    <property type="match status" value="1"/>
</dbReference>
<dbReference type="SMART" id="SM00729">
    <property type="entry name" value="Elp3"/>
    <property type="match status" value="1"/>
</dbReference>
<dbReference type="InterPro" id="IPR058240">
    <property type="entry name" value="rSAM_sf"/>
</dbReference>
<accession>E6VS06</accession>
<dbReference type="SFLD" id="SFLDG01383">
    <property type="entry name" value="cyclic_pyranopterin_phosphate"/>
    <property type="match status" value="1"/>
</dbReference>
<dbReference type="CDD" id="cd21117">
    <property type="entry name" value="Twitch_MoaA"/>
    <property type="match status" value="1"/>
</dbReference>
<evidence type="ECO:0000256" key="12">
    <source>
        <dbReference type="ARBA" id="ARBA00048697"/>
    </source>
</evidence>
<dbReference type="SUPFAM" id="SSF102114">
    <property type="entry name" value="Radical SAM enzymes"/>
    <property type="match status" value="1"/>
</dbReference>
<keyword evidence="9" id="KW-0342">GTP-binding</keyword>
<dbReference type="GO" id="GO:0005525">
    <property type="term" value="F:GTP binding"/>
    <property type="evidence" value="ECO:0007669"/>
    <property type="project" value="UniProtKB-KW"/>
</dbReference>
<dbReference type="PROSITE" id="PS51918">
    <property type="entry name" value="RADICAL_SAM"/>
    <property type="match status" value="1"/>
</dbReference>
<name>E6VS06_PSEA9</name>
<evidence type="ECO:0000259" key="13">
    <source>
        <dbReference type="PROSITE" id="PS51918"/>
    </source>
</evidence>
<dbReference type="EMBL" id="CP002431">
    <property type="protein sequence ID" value="ADU61939.1"/>
    <property type="molecule type" value="Genomic_DNA"/>
</dbReference>
<keyword evidence="10" id="KW-0501">Molybdenum cofactor biosynthesis</keyword>
<dbReference type="SFLD" id="SFLDG01386">
    <property type="entry name" value="main_SPASM_domain-containing"/>
    <property type="match status" value="1"/>
</dbReference>
<dbReference type="Gene3D" id="3.20.20.70">
    <property type="entry name" value="Aldolase class I"/>
    <property type="match status" value="1"/>
</dbReference>
<keyword evidence="3" id="KW-0004">4Fe-4S</keyword>
<dbReference type="AlphaFoldDB" id="E6VS06"/>
<dbReference type="SFLD" id="SFLDG01067">
    <property type="entry name" value="SPASM/twitch_domain_containing"/>
    <property type="match status" value="1"/>
</dbReference>
<sequence>MHKLLEDNHGRKASYMRISVTDRCNLRCTYCAGEGQEFVPHSDILRYEEILELMDMATRLGMVKFRFTGGEPFVRKGFADFLIAAAARFPGVDMCVTTNATLIGEHVDRLASSGVRRVNISLDTLDPEKFHRVTGFDKYDVVRANIDRCLDAGMVVKVNAVAMKGINDGELPGFIEFARSRPLDMRFIEFMPVGLETGWSDHSVWKAEDILAQASALAELVPSGGEGNVPGGPARTFDIVGGQGRIGVISPYTNHFCNTCNRLRVTSDGNLRTCLFSDKVYRLRKVLRHPRLGIPAVERIILCASRHKPMGYKLLERMVGQGVCKTRMASIGG</sequence>
<organism evidence="14 15">
    <name type="scientific">Pseudodesulfovibrio aespoeensis (strain ATCC 700646 / DSM 10631 / Aspo-2)</name>
    <name type="common">Desulfovibrio aespoeensis</name>
    <dbReference type="NCBI Taxonomy" id="643562"/>
    <lineage>
        <taxon>Bacteria</taxon>
        <taxon>Pseudomonadati</taxon>
        <taxon>Thermodesulfobacteriota</taxon>
        <taxon>Desulfovibrionia</taxon>
        <taxon>Desulfovibrionales</taxon>
        <taxon>Desulfovibrionaceae</taxon>
    </lineage>
</organism>
<keyword evidence="4" id="KW-0949">S-adenosyl-L-methionine</keyword>
<keyword evidence="11" id="KW-0456">Lyase</keyword>
<dbReference type="InterPro" id="IPR050105">
    <property type="entry name" value="MoCo_biosynth_MoaA/MoaC"/>
</dbReference>
<dbReference type="RefSeq" id="WP_013513870.1">
    <property type="nucleotide sequence ID" value="NC_014844.1"/>
</dbReference>
<dbReference type="InterPro" id="IPR007197">
    <property type="entry name" value="rSAM"/>
</dbReference>
<dbReference type="GO" id="GO:0051539">
    <property type="term" value="F:4 iron, 4 sulfur cluster binding"/>
    <property type="evidence" value="ECO:0007669"/>
    <property type="project" value="UniProtKB-KW"/>
</dbReference>
<comment type="cofactor">
    <cofactor evidence="1">
        <name>[4Fe-4S] cluster</name>
        <dbReference type="ChEBI" id="CHEBI:49883"/>
    </cofactor>
</comment>
<dbReference type="PANTHER" id="PTHR22960">
    <property type="entry name" value="MOLYBDOPTERIN COFACTOR SYNTHESIS PROTEIN A"/>
    <property type="match status" value="1"/>
</dbReference>
<evidence type="ECO:0000256" key="6">
    <source>
        <dbReference type="ARBA" id="ARBA00022741"/>
    </source>
</evidence>
<dbReference type="GO" id="GO:0006777">
    <property type="term" value="P:Mo-molybdopterin cofactor biosynthetic process"/>
    <property type="evidence" value="ECO:0007669"/>
    <property type="project" value="UniProtKB-KW"/>
</dbReference>
<proteinExistence type="predicted"/>
<feature type="domain" description="Radical SAM core" evidence="13">
    <location>
        <begin position="8"/>
        <end position="220"/>
    </location>
</feature>
<dbReference type="Pfam" id="PF04055">
    <property type="entry name" value="Radical_SAM"/>
    <property type="match status" value="1"/>
</dbReference>
<dbReference type="PANTHER" id="PTHR22960:SF0">
    <property type="entry name" value="MOLYBDENUM COFACTOR BIOSYNTHESIS PROTEIN 1"/>
    <property type="match status" value="1"/>
</dbReference>
<evidence type="ECO:0000256" key="10">
    <source>
        <dbReference type="ARBA" id="ARBA00023150"/>
    </source>
</evidence>
<evidence type="ECO:0000256" key="2">
    <source>
        <dbReference type="ARBA" id="ARBA00012167"/>
    </source>
</evidence>
<evidence type="ECO:0000256" key="1">
    <source>
        <dbReference type="ARBA" id="ARBA00001966"/>
    </source>
</evidence>
<reference evidence="15" key="1">
    <citation type="submission" date="2010-12" db="EMBL/GenBank/DDBJ databases">
        <title>Complete sequence of Desulfovibrio aespoeensis Aspo-2.</title>
        <authorList>
            <consortium name="US DOE Joint Genome Institute"/>
            <person name="Lucas S."/>
            <person name="Copeland A."/>
            <person name="Lapidus A."/>
            <person name="Cheng J.-F."/>
            <person name="Goodwin L."/>
            <person name="Pitluck S."/>
            <person name="Chertkov O."/>
            <person name="Misra M."/>
            <person name="Detter J.C."/>
            <person name="Han C."/>
            <person name="Tapia R."/>
            <person name="Land M."/>
            <person name="Hauser L."/>
            <person name="Kyrpides N."/>
            <person name="Ivanova N."/>
            <person name="Ovchinnikova G."/>
            <person name="Pedersen K."/>
            <person name="Jagevall S."/>
            <person name="Hazen T."/>
            <person name="Woyke T."/>
        </authorList>
    </citation>
    <scope>NUCLEOTIDE SEQUENCE [LARGE SCALE GENOMIC DNA]</scope>
    <source>
        <strain evidence="15">ATCC 700646 / DSM 10631 / Aspo-2</strain>
    </source>
</reference>
<keyword evidence="15" id="KW-1185">Reference proteome</keyword>
<evidence type="ECO:0000313" key="15">
    <source>
        <dbReference type="Proteomes" id="UP000002191"/>
    </source>
</evidence>
<dbReference type="InterPro" id="IPR000385">
    <property type="entry name" value="MoaA_NifB_PqqE_Fe-S-bd_CS"/>
</dbReference>
<dbReference type="UniPathway" id="UPA00344"/>
<keyword evidence="7" id="KW-0408">Iron</keyword>
<protein>
    <recommendedName>
        <fullName evidence="2">GTP 3',8-cyclase</fullName>
        <ecNumber evidence="2">4.1.99.22</ecNumber>
    </recommendedName>
</protein>
<evidence type="ECO:0000256" key="5">
    <source>
        <dbReference type="ARBA" id="ARBA00022723"/>
    </source>
</evidence>
<dbReference type="InterPro" id="IPR040064">
    <property type="entry name" value="MoaA-like"/>
</dbReference>
<evidence type="ECO:0000256" key="11">
    <source>
        <dbReference type="ARBA" id="ARBA00023239"/>
    </source>
</evidence>
<keyword evidence="6" id="KW-0547">Nucleotide-binding</keyword>
<evidence type="ECO:0000256" key="4">
    <source>
        <dbReference type="ARBA" id="ARBA00022691"/>
    </source>
</evidence>
<dbReference type="CDD" id="cd01335">
    <property type="entry name" value="Radical_SAM"/>
    <property type="match status" value="1"/>
</dbReference>
<dbReference type="Proteomes" id="UP000002191">
    <property type="component" value="Chromosome"/>
</dbReference>
<dbReference type="Pfam" id="PF06463">
    <property type="entry name" value="Mob_synth_C"/>
    <property type="match status" value="1"/>
</dbReference>
<dbReference type="OrthoDB" id="9763993at2"/>
<dbReference type="GO" id="GO:0061799">
    <property type="term" value="F:cyclic pyranopterin monophosphate synthase activity"/>
    <property type="evidence" value="ECO:0007669"/>
    <property type="project" value="TreeGrafter"/>
</dbReference>
<dbReference type="eggNOG" id="COG2896">
    <property type="taxonomic scope" value="Bacteria"/>
</dbReference>
<dbReference type="SFLD" id="SFLDS00029">
    <property type="entry name" value="Radical_SAM"/>
    <property type="match status" value="1"/>
</dbReference>
<evidence type="ECO:0000256" key="7">
    <source>
        <dbReference type="ARBA" id="ARBA00023004"/>
    </source>
</evidence>
<comment type="catalytic activity">
    <reaction evidence="12">
        <text>GTP + AH2 + S-adenosyl-L-methionine = (8S)-3',8-cyclo-7,8-dihydroguanosine 5'-triphosphate + 5'-deoxyadenosine + L-methionine + A + H(+)</text>
        <dbReference type="Rhea" id="RHEA:49576"/>
        <dbReference type="ChEBI" id="CHEBI:13193"/>
        <dbReference type="ChEBI" id="CHEBI:15378"/>
        <dbReference type="ChEBI" id="CHEBI:17319"/>
        <dbReference type="ChEBI" id="CHEBI:17499"/>
        <dbReference type="ChEBI" id="CHEBI:37565"/>
        <dbReference type="ChEBI" id="CHEBI:57844"/>
        <dbReference type="ChEBI" id="CHEBI:59789"/>
        <dbReference type="ChEBI" id="CHEBI:131766"/>
        <dbReference type="EC" id="4.1.99.22"/>
    </reaction>
</comment>
<dbReference type="STRING" id="643562.Daes_0922"/>
<dbReference type="InterPro" id="IPR013483">
    <property type="entry name" value="MoaA"/>
</dbReference>
<dbReference type="GO" id="GO:0061798">
    <property type="term" value="F:GTP 3',8'-cyclase activity"/>
    <property type="evidence" value="ECO:0007669"/>
    <property type="project" value="UniProtKB-EC"/>
</dbReference>
<evidence type="ECO:0000313" key="14">
    <source>
        <dbReference type="EMBL" id="ADU61939.1"/>
    </source>
</evidence>
<evidence type="ECO:0000256" key="8">
    <source>
        <dbReference type="ARBA" id="ARBA00023014"/>
    </source>
</evidence>
<dbReference type="InterPro" id="IPR010505">
    <property type="entry name" value="MoaA_twitch"/>
</dbReference>
<keyword evidence="5" id="KW-0479">Metal-binding</keyword>
<dbReference type="HOGENOM" id="CLU_009273_0_1_7"/>
<dbReference type="KEGG" id="das:Daes_0922"/>
<evidence type="ECO:0000256" key="3">
    <source>
        <dbReference type="ARBA" id="ARBA00022485"/>
    </source>
</evidence>
<dbReference type="PROSITE" id="PS01305">
    <property type="entry name" value="MOAA_NIFB_PQQE"/>
    <property type="match status" value="1"/>
</dbReference>